<name>A0ABR5XYB0_9PROT</name>
<dbReference type="Gene3D" id="2.60.40.2500">
    <property type="match status" value="1"/>
</dbReference>
<protein>
    <recommendedName>
        <fullName evidence="6">ComB9 competence protein</fullName>
    </recommendedName>
</protein>
<feature type="region of interest" description="Disordered" evidence="3">
    <location>
        <begin position="221"/>
        <end position="247"/>
    </location>
</feature>
<evidence type="ECO:0000256" key="1">
    <source>
        <dbReference type="ARBA" id="ARBA00006135"/>
    </source>
</evidence>
<comment type="similarity">
    <text evidence="1">Belongs to the TrbG/VirB9 family.</text>
</comment>
<evidence type="ECO:0008006" key="6">
    <source>
        <dbReference type="Google" id="ProtNLM"/>
    </source>
</evidence>
<feature type="compositionally biased region" description="Polar residues" evidence="3">
    <location>
        <begin position="46"/>
        <end position="68"/>
    </location>
</feature>
<proteinExistence type="inferred from homology"/>
<gene>
    <name evidence="4" type="ORF">AUP40_22350</name>
</gene>
<keyword evidence="2" id="KW-0732">Signal</keyword>
<dbReference type="EMBL" id="LPXL01000055">
    <property type="protein sequence ID" value="KZC97631.1"/>
    <property type="molecule type" value="Genomic_DNA"/>
</dbReference>
<dbReference type="Proteomes" id="UP000076167">
    <property type="component" value="Unassembled WGS sequence"/>
</dbReference>
<evidence type="ECO:0000313" key="4">
    <source>
        <dbReference type="EMBL" id="KZC97631.1"/>
    </source>
</evidence>
<feature type="region of interest" description="Disordered" evidence="3">
    <location>
        <begin position="34"/>
        <end position="71"/>
    </location>
</feature>
<reference evidence="4 5" key="1">
    <citation type="submission" date="2015-12" db="EMBL/GenBank/DDBJ databases">
        <title>Genome sequence of Thalassospira xiamenensis MCCC 1A03005.</title>
        <authorList>
            <person name="Lu L."/>
            <person name="Lai Q."/>
            <person name="Shao Z."/>
            <person name="Qian P."/>
        </authorList>
    </citation>
    <scope>NUCLEOTIDE SEQUENCE [LARGE SCALE GENOMIC DNA]</scope>
    <source>
        <strain evidence="4 5">MCCC 1A03005</strain>
    </source>
</reference>
<sequence>MRLPKALRITIHVIGTLLFLGYVVLFVIHSASAQTPSGRPPMPNQAPFSESNVGTTTAGSNNVSQTGQRAMPVPQSIVDQARDQAEGNFGPLIRPRTSGQVQEAWDYAEDGDAVYVTDLCEDCTYKVRTREYVVTILELPRGEKIDRTDIGDKVSWSIERRGDRRLAVRPASYGYDTSLVVYGQSGRVYPFYLRAEGVNSHNIPDLVVRIAGSVQIDTPLEVPMGNDTDTEKVPNKYGKNTASVPKMDLPASSQVEDAIDGLVNTNPGTPEGDFVAEAKFNPDNLRGWGQYNLWGDEELEPVTVFRDDEFTYIKFGDKWKDLELPTAYVVVDEFDELVNTRVQGQTFIVESTQKLITLKSGFKFMCIEYMGA</sequence>
<evidence type="ECO:0000313" key="5">
    <source>
        <dbReference type="Proteomes" id="UP000076167"/>
    </source>
</evidence>
<dbReference type="InterPro" id="IPR010258">
    <property type="entry name" value="Conjugal_tfr_TrbG/VirB9/CagX"/>
</dbReference>
<dbReference type="Pfam" id="PF03524">
    <property type="entry name" value="CagX"/>
    <property type="match status" value="1"/>
</dbReference>
<accession>A0ABR5XYB0</accession>
<evidence type="ECO:0000256" key="3">
    <source>
        <dbReference type="SAM" id="MobiDB-lite"/>
    </source>
</evidence>
<comment type="caution">
    <text evidence="4">The sequence shown here is derived from an EMBL/GenBank/DDBJ whole genome shotgun (WGS) entry which is preliminary data.</text>
</comment>
<evidence type="ECO:0000256" key="2">
    <source>
        <dbReference type="ARBA" id="ARBA00022729"/>
    </source>
</evidence>
<dbReference type="CDD" id="cd06911">
    <property type="entry name" value="VirB9_CagX_TrbG"/>
    <property type="match status" value="1"/>
</dbReference>
<dbReference type="InterPro" id="IPR033645">
    <property type="entry name" value="VirB9/CagX/TrbG_C"/>
</dbReference>
<dbReference type="RefSeq" id="WP_063096154.1">
    <property type="nucleotide sequence ID" value="NZ_JAUCYZ010000014.1"/>
</dbReference>
<organism evidence="4 5">
    <name type="scientific">Thalassospira xiamenensis</name>
    <dbReference type="NCBI Taxonomy" id="220697"/>
    <lineage>
        <taxon>Bacteria</taxon>
        <taxon>Pseudomonadati</taxon>
        <taxon>Pseudomonadota</taxon>
        <taxon>Alphaproteobacteria</taxon>
        <taxon>Rhodospirillales</taxon>
        <taxon>Thalassospiraceae</taxon>
        <taxon>Thalassospira</taxon>
    </lineage>
</organism>
<keyword evidence="5" id="KW-1185">Reference proteome</keyword>
<dbReference type="InterPro" id="IPR038161">
    <property type="entry name" value="VirB9/CagX/TrbG_C_sf"/>
</dbReference>